<dbReference type="SUPFAM" id="SSF55729">
    <property type="entry name" value="Acyl-CoA N-acyltransferases (Nat)"/>
    <property type="match status" value="1"/>
</dbReference>
<dbReference type="InterPro" id="IPR016181">
    <property type="entry name" value="Acyl_CoA_acyltransferase"/>
</dbReference>
<evidence type="ECO:0008006" key="3">
    <source>
        <dbReference type="Google" id="ProtNLM"/>
    </source>
</evidence>
<organism evidence="1 2">
    <name type="scientific">Pendulispora brunnea</name>
    <dbReference type="NCBI Taxonomy" id="2905690"/>
    <lineage>
        <taxon>Bacteria</taxon>
        <taxon>Pseudomonadati</taxon>
        <taxon>Myxococcota</taxon>
        <taxon>Myxococcia</taxon>
        <taxon>Myxococcales</taxon>
        <taxon>Sorangiineae</taxon>
        <taxon>Pendulisporaceae</taxon>
        <taxon>Pendulispora</taxon>
    </lineage>
</organism>
<keyword evidence="2" id="KW-1185">Reference proteome</keyword>
<evidence type="ECO:0000313" key="2">
    <source>
        <dbReference type="Proteomes" id="UP001379533"/>
    </source>
</evidence>
<sequence>MIRHEQEPEPTDTLHLEVPPRGDFVEIVTDFVRTSTSTFRLGETKGMALTRSARTAIEAVIREVGNRRDPATLSIKVQPWPTRVSVSIHNRGIPVFVREEDLERARTHLLQGIDDVELQNLGRDGQLITLSALREPDAPRSLRDISLMQLPDSDIEIRLLGPGEEYELSRLFHSVYGYDYINEFVYYPDKLRSMVDDGRLVCMVAVSDGPEGKRLISHTGMQRLSSDPLVYDGGFGGITNPKVKSRGTFGRCFQAVMDWAAQTSMRYQEFHIVTNHDFTQRRCAVYGVHETALFVGAQSRETQAKLERLGIGVDPEDMDRYSVFKGVLPRCDSPFGKEIHLPENLGEMLGFLLPRLGLTWMPAPRFDQLPKDGEVIATFEETQSSVHFDFVKTGREGLQRILHDWSLHLRDGYEYAAVDIPVKNRGLSQIYEALASHGFFVGGFVPYHHGEELAIRFQTVGPTKVAFNKIHAYSENAQRLLRVIQSDYERNQVL</sequence>
<reference evidence="1 2" key="1">
    <citation type="submission" date="2021-12" db="EMBL/GenBank/DDBJ databases">
        <title>Discovery of the Pendulisporaceae a myxobacterial family with distinct sporulation behavior and unique specialized metabolism.</title>
        <authorList>
            <person name="Garcia R."/>
            <person name="Popoff A."/>
            <person name="Bader C.D."/>
            <person name="Loehr J."/>
            <person name="Walesch S."/>
            <person name="Walt C."/>
            <person name="Boldt J."/>
            <person name="Bunk B."/>
            <person name="Haeckl F.J.F.P.J."/>
            <person name="Gunesch A.P."/>
            <person name="Birkelbach J."/>
            <person name="Nuebel U."/>
            <person name="Pietschmann T."/>
            <person name="Bach T."/>
            <person name="Mueller R."/>
        </authorList>
    </citation>
    <scope>NUCLEOTIDE SEQUENCE [LARGE SCALE GENOMIC DNA]</scope>
    <source>
        <strain evidence="1 2">MSr12523</strain>
    </source>
</reference>
<evidence type="ECO:0000313" key="1">
    <source>
        <dbReference type="EMBL" id="WXA90698.1"/>
    </source>
</evidence>
<proteinExistence type="predicted"/>
<dbReference type="RefSeq" id="WP_394841316.1">
    <property type="nucleotide sequence ID" value="NZ_CP089982.1"/>
</dbReference>
<gene>
    <name evidence="1" type="ORF">LZC95_30125</name>
</gene>
<name>A0ABZ2K030_9BACT</name>
<protein>
    <recommendedName>
        <fullName evidence="3">N-acetyltransferase domain-containing protein</fullName>
    </recommendedName>
</protein>
<dbReference type="EMBL" id="CP089982">
    <property type="protein sequence ID" value="WXA90698.1"/>
    <property type="molecule type" value="Genomic_DNA"/>
</dbReference>
<dbReference type="Proteomes" id="UP001379533">
    <property type="component" value="Chromosome"/>
</dbReference>
<accession>A0ABZ2K030</accession>